<dbReference type="EMBL" id="BART01025352">
    <property type="protein sequence ID" value="GAG99841.1"/>
    <property type="molecule type" value="Genomic_DNA"/>
</dbReference>
<reference evidence="1" key="1">
    <citation type="journal article" date="2014" name="Front. Microbiol.">
        <title>High frequency of phylogenetically diverse reductive dehalogenase-homologous genes in deep subseafloor sedimentary metagenomes.</title>
        <authorList>
            <person name="Kawai M."/>
            <person name="Futagami T."/>
            <person name="Toyoda A."/>
            <person name="Takaki Y."/>
            <person name="Nishi S."/>
            <person name="Hori S."/>
            <person name="Arai W."/>
            <person name="Tsubouchi T."/>
            <person name="Morono Y."/>
            <person name="Uchiyama I."/>
            <person name="Ito T."/>
            <person name="Fujiyama A."/>
            <person name="Inagaki F."/>
            <person name="Takami H."/>
        </authorList>
    </citation>
    <scope>NUCLEOTIDE SEQUENCE</scope>
    <source>
        <strain evidence="1">Expedition CK06-06</strain>
    </source>
</reference>
<feature type="non-terminal residue" evidence="1">
    <location>
        <position position="1"/>
    </location>
</feature>
<dbReference type="AlphaFoldDB" id="X1DTU5"/>
<proteinExistence type="predicted"/>
<accession>X1DTU5</accession>
<name>X1DTU5_9ZZZZ</name>
<protein>
    <submittedName>
        <fullName evidence="1">Uncharacterized protein</fullName>
    </submittedName>
</protein>
<sequence>KPVPVFKAEFGNTPPNLNDVLYAMTFKTARPDWLEGCPQTKIIELQPESYEKHVRKYGWKSVQTHLVAAYSLLSSKKDFIAQSAILEDLGMPELACYDGSISDIIGLIPESGTYEDGVEVIRTGLISLLRKQLENEGSTLFFDIDKLATTPGSVLVPLIVSRREKELKDIILYHYDGRVNLMPMWLTGFGFNILQAFGCRREEQRAAIPRILERSSNDIGIEIPLKKTQSQKKFKALGSSPSKALLDHVLSIVPKANA</sequence>
<organism evidence="1">
    <name type="scientific">marine sediment metagenome</name>
    <dbReference type="NCBI Taxonomy" id="412755"/>
    <lineage>
        <taxon>unclassified sequences</taxon>
        <taxon>metagenomes</taxon>
        <taxon>ecological metagenomes</taxon>
    </lineage>
</organism>
<gene>
    <name evidence="1" type="ORF">S01H4_45526</name>
</gene>
<evidence type="ECO:0000313" key="1">
    <source>
        <dbReference type="EMBL" id="GAG99841.1"/>
    </source>
</evidence>
<comment type="caution">
    <text evidence="1">The sequence shown here is derived from an EMBL/GenBank/DDBJ whole genome shotgun (WGS) entry which is preliminary data.</text>
</comment>